<accession>A0A9D4FM63</accession>
<sequence length="86" mass="9339">MYGLCNMECSKNCLNESCSINGECDLGCATNFYGKKCNIPCPETCNEVVTGPLCLQENGICKNGLRYGTTSDIFRPGMYSLICPSC</sequence>
<dbReference type="Proteomes" id="UP000828390">
    <property type="component" value="Unassembled WGS sequence"/>
</dbReference>
<dbReference type="AlphaFoldDB" id="A0A9D4FM63"/>
<keyword evidence="2" id="KW-1185">Reference proteome</keyword>
<evidence type="ECO:0000313" key="2">
    <source>
        <dbReference type="Proteomes" id="UP000828390"/>
    </source>
</evidence>
<name>A0A9D4FM63_DREPO</name>
<comment type="caution">
    <text evidence="1">The sequence shown here is derived from an EMBL/GenBank/DDBJ whole genome shotgun (WGS) entry which is preliminary data.</text>
</comment>
<dbReference type="EMBL" id="JAIWYP010000007">
    <property type="protein sequence ID" value="KAH3799020.1"/>
    <property type="molecule type" value="Genomic_DNA"/>
</dbReference>
<gene>
    <name evidence="1" type="ORF">DPMN_152624</name>
</gene>
<protein>
    <submittedName>
        <fullName evidence="1">Uncharacterized protein</fullName>
    </submittedName>
</protein>
<proteinExistence type="predicted"/>
<evidence type="ECO:0000313" key="1">
    <source>
        <dbReference type="EMBL" id="KAH3799020.1"/>
    </source>
</evidence>
<reference evidence="1" key="2">
    <citation type="submission" date="2020-11" db="EMBL/GenBank/DDBJ databases">
        <authorList>
            <person name="McCartney M.A."/>
            <person name="Auch B."/>
            <person name="Kono T."/>
            <person name="Mallez S."/>
            <person name="Becker A."/>
            <person name="Gohl D.M."/>
            <person name="Silverstein K.A.T."/>
            <person name="Koren S."/>
            <person name="Bechman K.B."/>
            <person name="Herman A."/>
            <person name="Abrahante J.E."/>
            <person name="Garbe J."/>
        </authorList>
    </citation>
    <scope>NUCLEOTIDE SEQUENCE</scope>
    <source>
        <strain evidence="1">Duluth1</strain>
        <tissue evidence="1">Whole animal</tissue>
    </source>
</reference>
<organism evidence="1 2">
    <name type="scientific">Dreissena polymorpha</name>
    <name type="common">Zebra mussel</name>
    <name type="synonym">Mytilus polymorpha</name>
    <dbReference type="NCBI Taxonomy" id="45954"/>
    <lineage>
        <taxon>Eukaryota</taxon>
        <taxon>Metazoa</taxon>
        <taxon>Spiralia</taxon>
        <taxon>Lophotrochozoa</taxon>
        <taxon>Mollusca</taxon>
        <taxon>Bivalvia</taxon>
        <taxon>Autobranchia</taxon>
        <taxon>Heteroconchia</taxon>
        <taxon>Euheterodonta</taxon>
        <taxon>Imparidentia</taxon>
        <taxon>Neoheterodontei</taxon>
        <taxon>Myida</taxon>
        <taxon>Dreissenoidea</taxon>
        <taxon>Dreissenidae</taxon>
        <taxon>Dreissena</taxon>
    </lineage>
</organism>
<reference evidence="1" key="1">
    <citation type="journal article" date="2019" name="bioRxiv">
        <title>The Genome of the Zebra Mussel, Dreissena polymorpha: A Resource for Invasive Species Research.</title>
        <authorList>
            <person name="McCartney M.A."/>
            <person name="Auch B."/>
            <person name="Kono T."/>
            <person name="Mallez S."/>
            <person name="Zhang Y."/>
            <person name="Obille A."/>
            <person name="Becker A."/>
            <person name="Abrahante J.E."/>
            <person name="Garbe J."/>
            <person name="Badalamenti J.P."/>
            <person name="Herman A."/>
            <person name="Mangelson H."/>
            <person name="Liachko I."/>
            <person name="Sullivan S."/>
            <person name="Sone E.D."/>
            <person name="Koren S."/>
            <person name="Silverstein K.A.T."/>
            <person name="Beckman K.B."/>
            <person name="Gohl D.M."/>
        </authorList>
    </citation>
    <scope>NUCLEOTIDE SEQUENCE</scope>
    <source>
        <strain evidence="1">Duluth1</strain>
        <tissue evidence="1">Whole animal</tissue>
    </source>
</reference>